<evidence type="ECO:0000256" key="6">
    <source>
        <dbReference type="ARBA" id="ARBA00023315"/>
    </source>
</evidence>
<dbReference type="InterPro" id="IPR018357">
    <property type="entry name" value="Hexapep_transf_CS"/>
</dbReference>
<dbReference type="PROSITE" id="PS00101">
    <property type="entry name" value="HEXAPEP_TRANSFERASES"/>
    <property type="match status" value="2"/>
</dbReference>
<gene>
    <name evidence="7 9" type="primary">lpxD</name>
    <name evidence="9" type="ORF">DI536_27365</name>
</gene>
<dbReference type="GO" id="GO:0103118">
    <property type="term" value="F:UDP-3-O-[(3R)-3-hydroxyacyl]-glucosamine N-acyltransferase activity"/>
    <property type="evidence" value="ECO:0007669"/>
    <property type="project" value="UniProtKB-EC"/>
</dbReference>
<evidence type="ECO:0000313" key="9">
    <source>
        <dbReference type="EMBL" id="PZR07592.1"/>
    </source>
</evidence>
<dbReference type="Gene3D" id="2.160.10.10">
    <property type="entry name" value="Hexapeptide repeat proteins"/>
    <property type="match status" value="1"/>
</dbReference>
<dbReference type="AlphaFoldDB" id="A0A2W5SXT3"/>
<protein>
    <recommendedName>
        <fullName evidence="7">UDP-3-O-acylglucosamine N-acyltransferase</fullName>
        <ecNumber evidence="7">2.3.1.191</ecNumber>
    </recommendedName>
</protein>
<dbReference type="NCBIfam" id="TIGR01853">
    <property type="entry name" value="lipid_A_lpxD"/>
    <property type="match status" value="1"/>
</dbReference>
<comment type="pathway">
    <text evidence="7">Bacterial outer membrane biogenesis; LPS lipid A biosynthesis.</text>
</comment>
<reference evidence="9 10" key="1">
    <citation type="submission" date="2017-08" db="EMBL/GenBank/DDBJ databases">
        <title>Infants hospitalized years apart are colonized by the same room-sourced microbial strains.</title>
        <authorList>
            <person name="Brooks B."/>
            <person name="Olm M.R."/>
            <person name="Firek B.A."/>
            <person name="Baker R."/>
            <person name="Thomas B.C."/>
            <person name="Morowitz M.J."/>
            <person name="Banfield J.F."/>
        </authorList>
    </citation>
    <scope>NUCLEOTIDE SEQUENCE [LARGE SCALE GENOMIC DNA]</scope>
    <source>
        <strain evidence="9">S2_003_000_R2_14</strain>
    </source>
</reference>
<dbReference type="PANTHER" id="PTHR43378">
    <property type="entry name" value="UDP-3-O-ACYLGLUCOSAMINE N-ACYLTRANSFERASE"/>
    <property type="match status" value="1"/>
</dbReference>
<keyword evidence="4 7" id="KW-0677">Repeat</keyword>
<dbReference type="Proteomes" id="UP000249061">
    <property type="component" value="Unassembled WGS sequence"/>
</dbReference>
<dbReference type="InterPro" id="IPR007691">
    <property type="entry name" value="LpxD"/>
</dbReference>
<dbReference type="EMBL" id="QFQP01000030">
    <property type="protein sequence ID" value="PZR07592.1"/>
    <property type="molecule type" value="Genomic_DNA"/>
</dbReference>
<dbReference type="NCBIfam" id="NF002060">
    <property type="entry name" value="PRK00892.1"/>
    <property type="match status" value="1"/>
</dbReference>
<comment type="similarity">
    <text evidence="7">Belongs to the transferase hexapeptide repeat family. LpxD subfamily.</text>
</comment>
<dbReference type="GO" id="GO:0016020">
    <property type="term" value="C:membrane"/>
    <property type="evidence" value="ECO:0007669"/>
    <property type="project" value="GOC"/>
</dbReference>
<feature type="active site" description="Proton acceptor" evidence="7">
    <location>
        <position position="239"/>
    </location>
</feature>
<dbReference type="EC" id="2.3.1.191" evidence="7"/>
<name>A0A2W5SXT3_9BACT</name>
<keyword evidence="1 7" id="KW-0444">Lipid biosynthesis</keyword>
<feature type="domain" description="UDP-3-O-[3-hydroxymyristoyl] glucosamine N-acyltransferase non-repeat region" evidence="8">
    <location>
        <begin position="20"/>
        <end position="86"/>
    </location>
</feature>
<accession>A0A2W5SXT3</accession>
<dbReference type="UniPathway" id="UPA00973"/>
<comment type="caution">
    <text evidence="9">The sequence shown here is derived from an EMBL/GenBank/DDBJ whole genome shotgun (WGS) entry which is preliminary data.</text>
</comment>
<dbReference type="InterPro" id="IPR020573">
    <property type="entry name" value="UDP_GlcNAc_AcTrfase_non-rep"/>
</dbReference>
<dbReference type="SUPFAM" id="SSF51161">
    <property type="entry name" value="Trimeric LpxA-like enzymes"/>
    <property type="match status" value="1"/>
</dbReference>
<evidence type="ECO:0000256" key="1">
    <source>
        <dbReference type="ARBA" id="ARBA00022516"/>
    </source>
</evidence>
<keyword evidence="2 7" id="KW-0441">Lipid A biosynthesis</keyword>
<organism evidence="9 10">
    <name type="scientific">Archangium gephyra</name>
    <dbReference type="NCBI Taxonomy" id="48"/>
    <lineage>
        <taxon>Bacteria</taxon>
        <taxon>Pseudomonadati</taxon>
        <taxon>Myxococcota</taxon>
        <taxon>Myxococcia</taxon>
        <taxon>Myxococcales</taxon>
        <taxon>Cystobacterineae</taxon>
        <taxon>Archangiaceae</taxon>
        <taxon>Archangium</taxon>
    </lineage>
</organism>
<comment type="subunit">
    <text evidence="7">Homotrimer.</text>
</comment>
<dbReference type="HAMAP" id="MF_00523">
    <property type="entry name" value="LpxD"/>
    <property type="match status" value="1"/>
</dbReference>
<dbReference type="PANTHER" id="PTHR43378:SF2">
    <property type="entry name" value="UDP-3-O-ACYLGLUCOSAMINE N-ACYLTRANSFERASE 1, MITOCHONDRIAL-RELATED"/>
    <property type="match status" value="1"/>
</dbReference>
<dbReference type="CDD" id="cd03352">
    <property type="entry name" value="LbH_LpxD"/>
    <property type="match status" value="1"/>
</dbReference>
<dbReference type="Pfam" id="PF04613">
    <property type="entry name" value="LpxD"/>
    <property type="match status" value="1"/>
</dbReference>
<evidence type="ECO:0000259" key="8">
    <source>
        <dbReference type="Pfam" id="PF04613"/>
    </source>
</evidence>
<evidence type="ECO:0000256" key="3">
    <source>
        <dbReference type="ARBA" id="ARBA00022679"/>
    </source>
</evidence>
<keyword evidence="5 7" id="KW-0443">Lipid metabolism</keyword>
<comment type="catalytic activity">
    <reaction evidence="7">
        <text>a UDP-3-O-[(3R)-3-hydroxyacyl]-alpha-D-glucosamine + a (3R)-hydroxyacyl-[ACP] = a UDP-2-N,3-O-bis[(3R)-3-hydroxyacyl]-alpha-D-glucosamine + holo-[ACP] + H(+)</text>
        <dbReference type="Rhea" id="RHEA:53836"/>
        <dbReference type="Rhea" id="RHEA-COMP:9685"/>
        <dbReference type="Rhea" id="RHEA-COMP:9945"/>
        <dbReference type="ChEBI" id="CHEBI:15378"/>
        <dbReference type="ChEBI" id="CHEBI:64479"/>
        <dbReference type="ChEBI" id="CHEBI:78827"/>
        <dbReference type="ChEBI" id="CHEBI:137740"/>
        <dbReference type="ChEBI" id="CHEBI:137748"/>
        <dbReference type="EC" id="2.3.1.191"/>
    </reaction>
</comment>
<evidence type="ECO:0000256" key="5">
    <source>
        <dbReference type="ARBA" id="ARBA00023098"/>
    </source>
</evidence>
<sequence>MKTAAELAALVGGRLEGDADLQISGVSGLERATVAHASFYGNKKYKAQLEASQAGVVFVPDDAPPRGARTYIYVANPHLAFARAGQAFHPPKQYAPGIGARANVHPTAKVDATATVMDFATVSAGAEIGAGAVLFPGVYIGENARVGANTVLSANVSVMDACLVGARCLIHPSAVIGADGFGFALDMSVPAHVKIPQAGIVRVGDDVEIGASACIDRATTGETVIGHGTKIDNLVQVGHNSTVGPLSILCAQVGLSGTTELGQGVVLAGQVGVAGHLRIGDLAKVGAQAGVMTDIPDGDTFLGTPAIPNRDFMRMTVVQMKLPELHKQLRDLEKRLAQLEKDKTP</sequence>
<evidence type="ECO:0000256" key="7">
    <source>
        <dbReference type="HAMAP-Rule" id="MF_00523"/>
    </source>
</evidence>
<dbReference type="GO" id="GO:0016410">
    <property type="term" value="F:N-acyltransferase activity"/>
    <property type="evidence" value="ECO:0007669"/>
    <property type="project" value="InterPro"/>
</dbReference>
<keyword evidence="3 7" id="KW-0808">Transferase</keyword>
<dbReference type="Gene3D" id="3.40.1390.10">
    <property type="entry name" value="MurE/MurF, N-terminal domain"/>
    <property type="match status" value="1"/>
</dbReference>
<dbReference type="GO" id="GO:0009245">
    <property type="term" value="P:lipid A biosynthetic process"/>
    <property type="evidence" value="ECO:0007669"/>
    <property type="project" value="UniProtKB-UniRule"/>
</dbReference>
<proteinExistence type="inferred from homology"/>
<comment type="function">
    <text evidence="7">Catalyzes the N-acylation of UDP-3-O-acylglucosamine using 3-hydroxyacyl-ACP as the acyl donor. Is involved in the biosynthesis of lipid A, a phosphorylated glycolipid that anchors the lipopolysaccharide to the outer membrane of the cell.</text>
</comment>
<evidence type="ECO:0000256" key="2">
    <source>
        <dbReference type="ARBA" id="ARBA00022556"/>
    </source>
</evidence>
<dbReference type="InterPro" id="IPR011004">
    <property type="entry name" value="Trimer_LpxA-like_sf"/>
</dbReference>
<evidence type="ECO:0000313" key="10">
    <source>
        <dbReference type="Proteomes" id="UP000249061"/>
    </source>
</evidence>
<keyword evidence="6 7" id="KW-0012">Acyltransferase</keyword>
<evidence type="ECO:0000256" key="4">
    <source>
        <dbReference type="ARBA" id="ARBA00022737"/>
    </source>
</evidence>